<evidence type="ECO:0000256" key="2">
    <source>
        <dbReference type="ARBA" id="ARBA00023145"/>
    </source>
</evidence>
<evidence type="ECO:0000256" key="3">
    <source>
        <dbReference type="ARBA" id="ARBA00023239"/>
    </source>
</evidence>
<dbReference type="Pfam" id="PF02666">
    <property type="entry name" value="PS_Dcarbxylase"/>
    <property type="match status" value="1"/>
</dbReference>
<sequence>MNDSAHQQDVRRRAGWLPQDQSGLEGWLRGRRERLDERAPDRVLHPAVAALRDLVEGDPLLRMQASEMIAQVPQGRAYRERHLRSFDELLMLVDDVVTTAPEYNDEQMVMTPLDGVLDWTKATPAGFAFYRDPRVNAAIRDILQGWCTFLDSENSLLVLVDEPSGWLNDSARRALGMDQFVHDPDAEHWGFPSWNAFFTREFKEGARPVAAPDDDAVVVSPCEATPYRIASGVHRRDDFWIKAEPYSVEELLAGDESVDLFVDGTVWQAFLSALEYHRWHSPVAGTIVRAWVEPGTYYSEADSQGADAAEPQRSQGYLAHVATRAIVLVEADDPAIGTVAVVFVGMSDVSSCVIGEGVEEGAHVGKGDELGWFRFGGSSVCVLFGPGVVESFSLGAVPQAPDEEPALLHVRSHLATVTRRADEQ</sequence>
<evidence type="ECO:0000259" key="5">
    <source>
        <dbReference type="Pfam" id="PF12588"/>
    </source>
</evidence>
<dbReference type="EMBL" id="JABMCG010000107">
    <property type="protein sequence ID" value="NUU28569.1"/>
    <property type="molecule type" value="Genomic_DNA"/>
</dbReference>
<gene>
    <name evidence="6" type="ORF">HP467_10675</name>
</gene>
<keyword evidence="2" id="KW-0865">Zymogen</keyword>
<dbReference type="PANTHER" id="PTHR10067:SF9">
    <property type="entry name" value="PHOSPHATIDYLSERINE DECARBOXYLASE FAMILY PROTEIN (AFU_ORTHOLOGUE AFUA_7G01730)"/>
    <property type="match status" value="1"/>
</dbReference>
<name>A0A850DV10_9MICO</name>
<feature type="domain" description="L-tryptophan decarboxylase PsiD-like" evidence="5">
    <location>
        <begin position="45"/>
        <end position="174"/>
    </location>
</feature>
<dbReference type="RefSeq" id="WP_175326183.1">
    <property type="nucleotide sequence ID" value="NZ_BAAAWP010000001.1"/>
</dbReference>
<reference evidence="6 7" key="1">
    <citation type="submission" date="2020-05" db="EMBL/GenBank/DDBJ databases">
        <title>Genome Sequencing of Type Strains.</title>
        <authorList>
            <person name="Lemaire J.F."/>
            <person name="Inderbitzin P."/>
            <person name="Gregorio O.A."/>
            <person name="Collins S.B."/>
            <person name="Wespe N."/>
            <person name="Knight-Connoni V."/>
        </authorList>
    </citation>
    <scope>NUCLEOTIDE SEQUENCE [LARGE SCALE GENOMIC DNA]</scope>
    <source>
        <strain evidence="6 7">DSM 20512</strain>
    </source>
</reference>
<keyword evidence="4" id="KW-0670">Pyruvate</keyword>
<protein>
    <submittedName>
        <fullName evidence="6">Phosphatidylserine decarboxylase family protein</fullName>
    </submittedName>
</protein>
<keyword evidence="3" id="KW-0456">Lyase</keyword>
<dbReference type="InterPro" id="IPR003817">
    <property type="entry name" value="PS_Dcarbxylase"/>
</dbReference>
<dbReference type="PANTHER" id="PTHR10067">
    <property type="entry name" value="PHOSPHATIDYLSERINE DECARBOXYLASE"/>
    <property type="match status" value="1"/>
</dbReference>
<accession>A0A850DV10</accession>
<dbReference type="InterPro" id="IPR022237">
    <property type="entry name" value="PsiD-like"/>
</dbReference>
<evidence type="ECO:0000313" key="6">
    <source>
        <dbReference type="EMBL" id="NUU28569.1"/>
    </source>
</evidence>
<evidence type="ECO:0000256" key="4">
    <source>
        <dbReference type="ARBA" id="ARBA00023317"/>
    </source>
</evidence>
<evidence type="ECO:0000313" key="7">
    <source>
        <dbReference type="Proteomes" id="UP000539146"/>
    </source>
</evidence>
<organism evidence="6 7">
    <name type="scientific">Curtobacterium citreum</name>
    <dbReference type="NCBI Taxonomy" id="2036"/>
    <lineage>
        <taxon>Bacteria</taxon>
        <taxon>Bacillati</taxon>
        <taxon>Actinomycetota</taxon>
        <taxon>Actinomycetes</taxon>
        <taxon>Micrococcales</taxon>
        <taxon>Microbacteriaceae</taxon>
        <taxon>Curtobacterium</taxon>
    </lineage>
</organism>
<comment type="caution">
    <text evidence="6">The sequence shown here is derived from an EMBL/GenBank/DDBJ whole genome shotgun (WGS) entry which is preliminary data.</text>
</comment>
<proteinExistence type="predicted"/>
<dbReference type="GO" id="GO:0004609">
    <property type="term" value="F:phosphatidylserine decarboxylase activity"/>
    <property type="evidence" value="ECO:0007669"/>
    <property type="project" value="InterPro"/>
</dbReference>
<evidence type="ECO:0000256" key="1">
    <source>
        <dbReference type="ARBA" id="ARBA00022793"/>
    </source>
</evidence>
<dbReference type="AlphaFoldDB" id="A0A850DV10"/>
<dbReference type="GO" id="GO:0006646">
    <property type="term" value="P:phosphatidylethanolamine biosynthetic process"/>
    <property type="evidence" value="ECO:0007669"/>
    <property type="project" value="TreeGrafter"/>
</dbReference>
<keyword evidence="1" id="KW-0210">Decarboxylase</keyword>
<dbReference type="Pfam" id="PF12588">
    <property type="entry name" value="PSDC"/>
    <property type="match status" value="1"/>
</dbReference>
<dbReference type="Proteomes" id="UP000539146">
    <property type="component" value="Unassembled WGS sequence"/>
</dbReference>